<organism evidence="2 3">
    <name type="scientific">Pedococcus badiiscoriae</name>
    <dbReference type="NCBI Taxonomy" id="642776"/>
    <lineage>
        <taxon>Bacteria</taxon>
        <taxon>Bacillati</taxon>
        <taxon>Actinomycetota</taxon>
        <taxon>Actinomycetes</taxon>
        <taxon>Micrococcales</taxon>
        <taxon>Intrasporangiaceae</taxon>
        <taxon>Pedococcus</taxon>
    </lineage>
</organism>
<comment type="caution">
    <text evidence="2">The sequence shown here is derived from an EMBL/GenBank/DDBJ whole genome shotgun (WGS) entry which is preliminary data.</text>
</comment>
<dbReference type="RefSeq" id="WP_179421279.1">
    <property type="nucleotide sequence ID" value="NZ_JACCAB010000001.1"/>
</dbReference>
<dbReference type="InterPro" id="IPR036249">
    <property type="entry name" value="Thioredoxin-like_sf"/>
</dbReference>
<accession>A0A852WH52</accession>
<evidence type="ECO:0000313" key="2">
    <source>
        <dbReference type="EMBL" id="NYG06861.1"/>
    </source>
</evidence>
<feature type="region of interest" description="Disordered" evidence="1">
    <location>
        <begin position="26"/>
        <end position="50"/>
    </location>
</feature>
<dbReference type="SUPFAM" id="SSF52833">
    <property type="entry name" value="Thioredoxin-like"/>
    <property type="match status" value="1"/>
</dbReference>
<keyword evidence="3" id="KW-1185">Reference proteome</keyword>
<proteinExistence type="predicted"/>
<dbReference type="AlphaFoldDB" id="A0A852WH52"/>
<name>A0A852WH52_9MICO</name>
<gene>
    <name evidence="2" type="ORF">BJ986_001348</name>
</gene>
<dbReference type="Gene3D" id="3.40.30.10">
    <property type="entry name" value="Glutaredoxin"/>
    <property type="match status" value="1"/>
</dbReference>
<feature type="compositionally biased region" description="Low complexity" evidence="1">
    <location>
        <begin position="32"/>
        <end position="50"/>
    </location>
</feature>
<dbReference type="Proteomes" id="UP000573599">
    <property type="component" value="Unassembled WGS sequence"/>
</dbReference>
<evidence type="ECO:0000313" key="3">
    <source>
        <dbReference type="Proteomes" id="UP000573599"/>
    </source>
</evidence>
<protein>
    <recommendedName>
        <fullName evidence="4">DSBA-like thioredoxin domain-containing protein</fullName>
    </recommendedName>
</protein>
<evidence type="ECO:0000256" key="1">
    <source>
        <dbReference type="SAM" id="MobiDB-lite"/>
    </source>
</evidence>
<sequence>MSGTPRSCRGAGSDCPGRFTGLGQHCDHGHSRAPGHGRAPGRAPGFARAPGLGRASGHGVPARFVLGSAGRVPPWSADSSTLLVYVMDIYDPASWAYLPSVSAVLSAACSLVDVEIVQSGRYAGNAPAACLIALLAAGELPVSTVLGAVQHAYFVGGRPLDAPGVLESICAGLGLDGPAIELFAASGRARELATEDFELAKDFDLDGGPLLIASRGEQIFEFDGPGASRDRLVDQFRTVLTRP</sequence>
<evidence type="ECO:0008006" key="4">
    <source>
        <dbReference type="Google" id="ProtNLM"/>
    </source>
</evidence>
<reference evidence="2 3" key="1">
    <citation type="submission" date="2020-07" db="EMBL/GenBank/DDBJ databases">
        <title>Sequencing the genomes of 1000 actinobacteria strains.</title>
        <authorList>
            <person name="Klenk H.-P."/>
        </authorList>
    </citation>
    <scope>NUCLEOTIDE SEQUENCE [LARGE SCALE GENOMIC DNA]</scope>
    <source>
        <strain evidence="2 3">DSM 23987</strain>
    </source>
</reference>
<dbReference type="EMBL" id="JACCAB010000001">
    <property type="protein sequence ID" value="NYG06861.1"/>
    <property type="molecule type" value="Genomic_DNA"/>
</dbReference>